<protein>
    <submittedName>
        <fullName evidence="3">Uncharacterized protein</fullName>
    </submittedName>
</protein>
<organism evidence="3">
    <name type="scientific">uncultured Solirubrobacteraceae bacterium</name>
    <dbReference type="NCBI Taxonomy" id="1162706"/>
    <lineage>
        <taxon>Bacteria</taxon>
        <taxon>Bacillati</taxon>
        <taxon>Actinomycetota</taxon>
        <taxon>Thermoleophilia</taxon>
        <taxon>Solirubrobacterales</taxon>
        <taxon>Solirubrobacteraceae</taxon>
        <taxon>environmental samples</taxon>
    </lineage>
</organism>
<feature type="signal peptide" evidence="2">
    <location>
        <begin position="1"/>
        <end position="21"/>
    </location>
</feature>
<feature type="compositionally biased region" description="Polar residues" evidence="1">
    <location>
        <begin position="891"/>
        <end position="911"/>
    </location>
</feature>
<keyword evidence="2" id="KW-0732">Signal</keyword>
<gene>
    <name evidence="3" type="ORF">AVDCRST_MAG30-1333</name>
</gene>
<feature type="chain" id="PRO_5038775731" evidence="2">
    <location>
        <begin position="22"/>
        <end position="1032"/>
    </location>
</feature>
<dbReference type="SUPFAM" id="SSF50939">
    <property type="entry name" value="Sialidases"/>
    <property type="match status" value="1"/>
</dbReference>
<feature type="region of interest" description="Disordered" evidence="1">
    <location>
        <begin position="590"/>
        <end position="613"/>
    </location>
</feature>
<feature type="compositionally biased region" description="Polar residues" evidence="1">
    <location>
        <begin position="358"/>
        <end position="367"/>
    </location>
</feature>
<feature type="compositionally biased region" description="Low complexity" evidence="1">
    <location>
        <begin position="860"/>
        <end position="875"/>
    </location>
</feature>
<evidence type="ECO:0000256" key="1">
    <source>
        <dbReference type="SAM" id="MobiDB-lite"/>
    </source>
</evidence>
<reference evidence="3" key="1">
    <citation type="submission" date="2020-02" db="EMBL/GenBank/DDBJ databases">
        <authorList>
            <person name="Meier V. D."/>
        </authorList>
    </citation>
    <scope>NUCLEOTIDE SEQUENCE</scope>
    <source>
        <strain evidence="3">AVDCRST_MAG30</strain>
    </source>
</reference>
<proteinExistence type="predicted"/>
<dbReference type="EMBL" id="CADCVS010000193">
    <property type="protein sequence ID" value="CAA9490465.1"/>
    <property type="molecule type" value="Genomic_DNA"/>
</dbReference>
<feature type="region of interest" description="Disordered" evidence="1">
    <location>
        <begin position="860"/>
        <end position="915"/>
    </location>
</feature>
<feature type="compositionally biased region" description="Pro residues" evidence="1">
    <location>
        <begin position="876"/>
        <end position="886"/>
    </location>
</feature>
<feature type="region of interest" description="Disordered" evidence="1">
    <location>
        <begin position="347"/>
        <end position="367"/>
    </location>
</feature>
<accession>A0A6J4S5Z4</accession>
<sequence>MTALRIALLALLALFALPAAAGAALAPSEQLLEMAREEAGFPKRPDSRHALPAGRLEVDPAETVSSQPGQRLIFTVTLDRRVESGRLELRLPDVWVGRAPSGLRWATAPRLVPGAAKGATLERSGRTVALTFRDAAAGDSASFELRDVGIPARTYRLPFSWTGAENASGAAVVRFYAPSREGSETPPNPWTRLAPAGFESNATEQGDECTGTTCRVTQGGKEEQSETFIGVPPYDSDRILVQSNNINDGTEGAFLSSDGGKTYKRLKIPNAFDAPGETEPEMGDYCCDPMSAEDNLGNIWFGGLTSGVEDENGEVTDAPSRIVTNRIAAGTEEFQPVSTALPLLPGSDGKQPADAGQQDKNLMTIDNSPTSPTYGRLYVTWNDTGGGNMVILSHCDTRTAGLPTPERCDEADNWSVPIPISARGSVIYADAAVGPDGKVYVTWWDFSSRNAILGRVCDPNTADCDKAESFSEAKDIAVLSDSLTALDEDSQSPLPFACPIPAQPGGRPGPSPGVEVDISDGPNRGRVYVSWGDLRDGSGVRRCEQVIVPGTPPTPDAFTWDSFVASAPNGQLPGDKKPSAEVATRLYTDADVQEEQGQEPEKDDQGNAAVGGNSDEWFPWLVVDQQSGKVYGDFYSTRDTPSTDRRKTHFYTREVIPNGNPDDPGGHGLGILMRSSTMPSDYSAGTTACCVFGNDYGDYTGLDSAEGSVFPVWTRRAGVGDDGDAYTVAPADPNPNLVLQDAKVGEAAGADGDGRIEPGEPIRMFVTVRNPSEVGVTAVNGTLFSLGPKATVTQPKSPYPDIGARGGTGTNTTAFESRLAADIPCGAGGAPTPVDFRVGLETAQGPESVSFLVPVCAAATAPGPQGPGPDTTPTATPTPTPGPIATPTPDKGTTPQPECTPTSGFRSTSAKASGRGLRLDFTRRTGNAPVAVDVFQQSRGRSITGERLVARFTNKGSAFTWNGRATRGGKTVRDGYYFARFRIRTPAGIDTRRVTLVRRNGRFSQRPSFYGRDTCSTLRSYKLSRPVFGGRD</sequence>
<dbReference type="InterPro" id="IPR036278">
    <property type="entry name" value="Sialidase_sf"/>
</dbReference>
<feature type="non-terminal residue" evidence="3">
    <location>
        <position position="1032"/>
    </location>
</feature>
<name>A0A6J4S5Z4_9ACTN</name>
<evidence type="ECO:0000313" key="3">
    <source>
        <dbReference type="EMBL" id="CAA9490465.1"/>
    </source>
</evidence>
<dbReference type="AlphaFoldDB" id="A0A6J4S5Z4"/>
<evidence type="ECO:0000256" key="2">
    <source>
        <dbReference type="SAM" id="SignalP"/>
    </source>
</evidence>